<dbReference type="EMBL" id="OU015584">
    <property type="protein sequence ID" value="CAG5082668.1"/>
    <property type="molecule type" value="Genomic_DNA"/>
</dbReference>
<name>A0A916NBA9_9FLAO</name>
<evidence type="ECO:0000313" key="3">
    <source>
        <dbReference type="Proteomes" id="UP000683507"/>
    </source>
</evidence>
<protein>
    <recommendedName>
        <fullName evidence="1">M23ase beta-sheet core domain-containing protein</fullName>
    </recommendedName>
</protein>
<dbReference type="Proteomes" id="UP000683507">
    <property type="component" value="Chromosome"/>
</dbReference>
<feature type="domain" description="M23ase beta-sheet core" evidence="1">
    <location>
        <begin position="94"/>
        <end position="174"/>
    </location>
</feature>
<gene>
    <name evidence="2" type="ORF">CRYO30217_01978</name>
</gene>
<dbReference type="Gene3D" id="2.70.70.10">
    <property type="entry name" value="Glucose Permease (Domain IIA)"/>
    <property type="match status" value="1"/>
</dbReference>
<dbReference type="AlphaFoldDB" id="A0A916NBA9"/>
<evidence type="ECO:0000313" key="2">
    <source>
        <dbReference type="EMBL" id="CAG5082668.1"/>
    </source>
</evidence>
<accession>A0A916NBA9</accession>
<proteinExistence type="predicted"/>
<evidence type="ECO:0000259" key="1">
    <source>
        <dbReference type="Pfam" id="PF01551"/>
    </source>
</evidence>
<dbReference type="SUPFAM" id="SSF51261">
    <property type="entry name" value="Duplicated hybrid motif"/>
    <property type="match status" value="1"/>
</dbReference>
<dbReference type="InterPro" id="IPR016047">
    <property type="entry name" value="M23ase_b-sheet_dom"/>
</dbReference>
<reference evidence="2" key="1">
    <citation type="submission" date="2021-04" db="EMBL/GenBank/DDBJ databases">
        <authorList>
            <person name="Rodrigo-Torres L."/>
            <person name="Arahal R. D."/>
            <person name="Lucena T."/>
        </authorList>
    </citation>
    <scope>NUCLEOTIDE SEQUENCE</scope>
    <source>
        <strain evidence="2">AS29M-1</strain>
    </source>
</reference>
<dbReference type="CDD" id="cd12797">
    <property type="entry name" value="M23_peptidase"/>
    <property type="match status" value="1"/>
</dbReference>
<keyword evidence="3" id="KW-1185">Reference proteome</keyword>
<sequence length="190" mass="21133">MLYAQGEYEAEEFVSDHDLKFAVKQMQRSEYIGSAIVCEQASPDICDSIESIEFEASKGALSLPIKSFTFINHYSIDTTQLMSAKNPQINRLIIDAAPGAQVDAVFEGEVTSIFEIPGNEQVIMIKRGAYRMVYGSLTNVNVKVGQWVSSGEKIGEVTDYSNGKMIFEIWKTQQGISKALKVEEWIELGS</sequence>
<dbReference type="InterPro" id="IPR011055">
    <property type="entry name" value="Dup_hybrid_motif"/>
</dbReference>
<dbReference type="Pfam" id="PF01551">
    <property type="entry name" value="Peptidase_M23"/>
    <property type="match status" value="1"/>
</dbReference>
<dbReference type="KEGG" id="ptan:CRYO30217_01978"/>
<organism evidence="2 3">
    <name type="scientific">Parvicella tangerina</name>
    <dbReference type="NCBI Taxonomy" id="2829795"/>
    <lineage>
        <taxon>Bacteria</taxon>
        <taxon>Pseudomonadati</taxon>
        <taxon>Bacteroidota</taxon>
        <taxon>Flavobacteriia</taxon>
        <taxon>Flavobacteriales</taxon>
        <taxon>Parvicellaceae</taxon>
        <taxon>Parvicella</taxon>
    </lineage>
</organism>